<reference evidence="6" key="1">
    <citation type="submission" date="2012-07" db="EMBL/GenBank/DDBJ databases">
        <title>Genome of the Chinese tree shrew, a rising model animal genetically related to primates.</title>
        <authorList>
            <person name="Zhang G."/>
            <person name="Fan Y."/>
            <person name="Yao Y."/>
            <person name="Huang Z."/>
        </authorList>
    </citation>
    <scope>NUCLEOTIDE SEQUENCE [LARGE SCALE GENOMIC DNA]</scope>
</reference>
<dbReference type="Gene3D" id="2.40.10.10">
    <property type="entry name" value="Trypsin-like serine proteases"/>
    <property type="match status" value="2"/>
</dbReference>
<dbReference type="FunCoup" id="L9L318">
    <property type="interactions" value="41"/>
</dbReference>
<feature type="signal peptide" evidence="3">
    <location>
        <begin position="1"/>
        <end position="26"/>
    </location>
</feature>
<evidence type="ECO:0000256" key="1">
    <source>
        <dbReference type="ARBA" id="ARBA00023157"/>
    </source>
</evidence>
<keyword evidence="1" id="KW-1015">Disulfide bond</keyword>
<dbReference type="InterPro" id="IPR009003">
    <property type="entry name" value="Peptidase_S1_PA"/>
</dbReference>
<dbReference type="InterPro" id="IPR001254">
    <property type="entry name" value="Trypsin_dom"/>
</dbReference>
<feature type="region of interest" description="Disordered" evidence="2">
    <location>
        <begin position="193"/>
        <end position="213"/>
    </location>
</feature>
<dbReference type="GO" id="GO:0004252">
    <property type="term" value="F:serine-type endopeptidase activity"/>
    <property type="evidence" value="ECO:0007669"/>
    <property type="project" value="InterPro"/>
</dbReference>
<evidence type="ECO:0000313" key="6">
    <source>
        <dbReference type="Proteomes" id="UP000011518"/>
    </source>
</evidence>
<dbReference type="GO" id="GO:0030141">
    <property type="term" value="C:secretory granule"/>
    <property type="evidence" value="ECO:0007669"/>
    <property type="project" value="TreeGrafter"/>
</dbReference>
<dbReference type="Proteomes" id="UP000011518">
    <property type="component" value="Unassembled WGS sequence"/>
</dbReference>
<reference evidence="6" key="2">
    <citation type="journal article" date="2013" name="Nat. Commun.">
        <title>Genome of the Chinese tree shrew.</title>
        <authorList>
            <person name="Fan Y."/>
            <person name="Huang Z.Y."/>
            <person name="Cao C.C."/>
            <person name="Chen C.S."/>
            <person name="Chen Y.X."/>
            <person name="Fan D.D."/>
            <person name="He J."/>
            <person name="Hou H.L."/>
            <person name="Hu L."/>
            <person name="Hu X.T."/>
            <person name="Jiang X.T."/>
            <person name="Lai R."/>
            <person name="Lang Y.S."/>
            <person name="Liang B."/>
            <person name="Liao S.G."/>
            <person name="Mu D."/>
            <person name="Ma Y.Y."/>
            <person name="Niu Y.Y."/>
            <person name="Sun X.Q."/>
            <person name="Xia J.Q."/>
            <person name="Xiao J."/>
            <person name="Xiong Z.Q."/>
            <person name="Xu L."/>
            <person name="Yang L."/>
            <person name="Zhang Y."/>
            <person name="Zhao W."/>
            <person name="Zhao X.D."/>
            <person name="Zheng Y.T."/>
            <person name="Zhou J.M."/>
            <person name="Zhu Y.B."/>
            <person name="Zhang G.J."/>
            <person name="Wang J."/>
            <person name="Yao Y.G."/>
        </authorList>
    </citation>
    <scope>NUCLEOTIDE SEQUENCE [LARGE SCALE GENOMIC DNA]</scope>
</reference>
<dbReference type="AlphaFoldDB" id="L9L318"/>
<dbReference type="InterPro" id="IPR043504">
    <property type="entry name" value="Peptidase_S1_PA_chymotrypsin"/>
</dbReference>
<evidence type="ECO:0000256" key="2">
    <source>
        <dbReference type="SAM" id="MobiDB-lite"/>
    </source>
</evidence>
<dbReference type="Pfam" id="PF00089">
    <property type="entry name" value="Trypsin"/>
    <property type="match status" value="1"/>
</dbReference>
<organism evidence="5 6">
    <name type="scientific">Tupaia chinensis</name>
    <name type="common">Chinese tree shrew</name>
    <name type="synonym">Tupaia belangeri chinensis</name>
    <dbReference type="NCBI Taxonomy" id="246437"/>
    <lineage>
        <taxon>Eukaryota</taxon>
        <taxon>Metazoa</taxon>
        <taxon>Chordata</taxon>
        <taxon>Craniata</taxon>
        <taxon>Vertebrata</taxon>
        <taxon>Euteleostomi</taxon>
        <taxon>Mammalia</taxon>
        <taxon>Eutheria</taxon>
        <taxon>Euarchontoglires</taxon>
        <taxon>Scandentia</taxon>
        <taxon>Tupaiidae</taxon>
        <taxon>Tupaia</taxon>
    </lineage>
</organism>
<dbReference type="PANTHER" id="PTHR24271">
    <property type="entry name" value="KALLIKREIN-RELATED"/>
    <property type="match status" value="1"/>
</dbReference>
<keyword evidence="6" id="KW-1185">Reference proteome</keyword>
<dbReference type="PROSITE" id="PS50240">
    <property type="entry name" value="TRYPSIN_DOM"/>
    <property type="match status" value="1"/>
</dbReference>
<dbReference type="GO" id="GO:0022617">
    <property type="term" value="P:extracellular matrix disassembly"/>
    <property type="evidence" value="ECO:0007669"/>
    <property type="project" value="TreeGrafter"/>
</dbReference>
<evidence type="ECO:0000256" key="3">
    <source>
        <dbReference type="SAM" id="SignalP"/>
    </source>
</evidence>
<dbReference type="STRING" id="246437.L9L318"/>
<accession>L9L318</accession>
<sequence length="260" mass="26909">MAAARKPWGWLLGYLVLGVTGVSVRGCVGTGEAEGADKGELAGGPIAGNLGLRQGLQPSDRESLAGTGWRCCSAVAAGEAAVLPPSSFAVGLGLHDLEAPPEPGSRVLRATLSIPHPAYNKPFMANDLMLVKLNESVPVSDTIRNMAVASQMATVLQCANVSVVSEEDCRQLYGPVYHPSMLCAGGGQDQTDSCSVRARDQGGRSGEVEQGDSGGPLVCNGSLQGLVSFGYAKCGQIGVPGVYTNLCKFTAWIEKTIQSN</sequence>
<dbReference type="SUPFAM" id="SSF50494">
    <property type="entry name" value="Trypsin-like serine proteases"/>
    <property type="match status" value="1"/>
</dbReference>
<feature type="domain" description="Peptidase S1" evidence="4">
    <location>
        <begin position="1"/>
        <end position="258"/>
    </location>
</feature>
<evidence type="ECO:0000313" key="5">
    <source>
        <dbReference type="EMBL" id="ELW69149.1"/>
    </source>
</evidence>
<gene>
    <name evidence="5" type="ORF">TREES_T100006306</name>
</gene>
<dbReference type="CDD" id="cd00190">
    <property type="entry name" value="Tryp_SPc"/>
    <property type="match status" value="1"/>
</dbReference>
<dbReference type="InParanoid" id="L9L318"/>
<proteinExistence type="predicted"/>
<dbReference type="PANTHER" id="PTHR24271:SF65">
    <property type="entry name" value="KALLIKREIN-4"/>
    <property type="match status" value="1"/>
</dbReference>
<dbReference type="SMART" id="SM00020">
    <property type="entry name" value="Tryp_SPc"/>
    <property type="match status" value="1"/>
</dbReference>
<keyword evidence="3" id="KW-0732">Signal</keyword>
<dbReference type="GO" id="GO:0006508">
    <property type="term" value="P:proteolysis"/>
    <property type="evidence" value="ECO:0007669"/>
    <property type="project" value="InterPro"/>
</dbReference>
<name>L9L318_TUPCH</name>
<feature type="chain" id="PRO_5003999982" evidence="3">
    <location>
        <begin position="27"/>
        <end position="260"/>
    </location>
</feature>
<evidence type="ECO:0000259" key="4">
    <source>
        <dbReference type="PROSITE" id="PS50240"/>
    </source>
</evidence>
<protein>
    <submittedName>
        <fullName evidence="5">Kallikrein-4</fullName>
    </submittedName>
</protein>
<dbReference type="GO" id="GO:0097186">
    <property type="term" value="P:amelogenesis"/>
    <property type="evidence" value="ECO:0007669"/>
    <property type="project" value="TreeGrafter"/>
</dbReference>
<dbReference type="EMBL" id="KB320545">
    <property type="protein sequence ID" value="ELW69149.1"/>
    <property type="molecule type" value="Genomic_DNA"/>
</dbReference>